<proteinExistence type="predicted"/>
<name>A0A3L8RGR5_STRRN</name>
<evidence type="ECO:0000313" key="2">
    <source>
        <dbReference type="Proteomes" id="UP000281594"/>
    </source>
</evidence>
<protein>
    <submittedName>
        <fullName evidence="1">Uncharacterized protein</fullName>
    </submittedName>
</protein>
<comment type="caution">
    <text evidence="1">The sequence shown here is derived from an EMBL/GenBank/DDBJ whole genome shotgun (WGS) entry which is preliminary data.</text>
</comment>
<reference evidence="1 2" key="1">
    <citation type="journal article" date="2018" name="J. Biol. Chem.">
        <title>Discovery of the actinoplanic acid pathway in Streptomyces rapamycinicus reveals a genetically conserved synergism with rapamycin.</title>
        <authorList>
            <person name="Mrak P."/>
            <person name="Krastel P."/>
            <person name="Pivk Lukancic P."/>
            <person name="Tao J."/>
            <person name="Pistorius D."/>
            <person name="Moore C.M."/>
        </authorList>
    </citation>
    <scope>NUCLEOTIDE SEQUENCE [LARGE SCALE GENOMIC DNA]</scope>
    <source>
        <strain evidence="1 2">NRRL 5491</strain>
    </source>
</reference>
<dbReference type="STRING" id="1343740.M271_33190"/>
<accession>A0A3L8RGR5</accession>
<gene>
    <name evidence="1" type="ORF">D3C57_110520</name>
</gene>
<dbReference type="EMBL" id="QYCY01000001">
    <property type="protein sequence ID" value="RLV78807.1"/>
    <property type="molecule type" value="Genomic_DNA"/>
</dbReference>
<evidence type="ECO:0000313" key="1">
    <source>
        <dbReference type="EMBL" id="RLV78807.1"/>
    </source>
</evidence>
<organism evidence="1 2">
    <name type="scientific">Streptomyces rapamycinicus (strain ATCC 29253 / DSM 41530 / NRRL 5491 / AYB-994)</name>
    <name type="common">Streptomyces hygroscopicus (strain ATCC 29253)</name>
    <dbReference type="NCBI Taxonomy" id="1343740"/>
    <lineage>
        <taxon>Bacteria</taxon>
        <taxon>Bacillati</taxon>
        <taxon>Actinomycetota</taxon>
        <taxon>Actinomycetes</taxon>
        <taxon>Kitasatosporales</taxon>
        <taxon>Streptomycetaceae</taxon>
        <taxon>Streptomyces</taxon>
        <taxon>Streptomyces violaceusniger group</taxon>
    </lineage>
</organism>
<dbReference type="Proteomes" id="UP000281594">
    <property type="component" value="Unassembled WGS sequence"/>
</dbReference>
<dbReference type="AlphaFoldDB" id="A0A3L8RGR5"/>
<sequence length="275" mass="30766">MLALPFWSRWQAFEIPAGGRYREHRLCGGDFPRQWSGKGTMRRKALAPPDENVPVRHGTASPYATIGAMDSAPGSFAQPDSFPAPFPFVLVLLRRMADHQPGLVEDALRELGFGRAVMREANRRWQAMQRSPRRRAAVARYRSVLGPPESTATRRIGDLTCEALSWSVPLWPDLRFEVLTAPNGAVWNEWLVRAPGAPGPRLRNAADLMPWSCTVDEVARAFAPARPMEGSAPTRWRLAFDAPEAENGELRHYVAEFTWGLLQRMEDVRPASPTA</sequence>